<protein>
    <submittedName>
        <fullName evidence="2">Pyruvyl transferase EpsO</fullName>
        <ecNumber evidence="2">2.-.-.-</ecNumber>
    </submittedName>
</protein>
<keyword evidence="2" id="KW-0808">Transferase</keyword>
<accession>A0A7W6MHH4</accession>
<feature type="domain" description="Polysaccharide pyruvyl transferase" evidence="1">
    <location>
        <begin position="71"/>
        <end position="294"/>
    </location>
</feature>
<keyword evidence="3" id="KW-1185">Reference proteome</keyword>
<proteinExistence type="predicted"/>
<dbReference type="EC" id="2.-.-.-" evidence="2"/>
<evidence type="ECO:0000259" key="1">
    <source>
        <dbReference type="Pfam" id="PF04230"/>
    </source>
</evidence>
<sequence length="362" mass="40604">MHHLGQVVIQRQKQKLIEIVRRFVKAGQPYIIMDYPSKKDPGHHASWLGLSTVLKEVTGRMPVLTCGDSQSIDEIRATPGDAPIFICGWSDFGDLRAGRDDLRCRLMWKYPDRTIIQMPQRVHFANEALKDYTRRTIGRHRNFFCVTRDDQSFALARANFDCEVEVGPDTAFGIETLRPFDADPLRVLYVMQPLGEDDDVDIAKARSIVDGPLTNWINGPDSLSRLRMSSIVSSALRHGLSRTAMLAQHREDVARRYVEYGVRILSGAERIITNHLHGHILCLLLNKPHIAVAREASNLHAFIDSRTGDSPLVEKATNASEIFAAMSRLPYEIGGTWYKSSRPMTVGASIPGPDLVPQPSIL</sequence>
<dbReference type="EMBL" id="JACIFV010000006">
    <property type="protein sequence ID" value="MBB4192223.1"/>
    <property type="molecule type" value="Genomic_DNA"/>
</dbReference>
<dbReference type="Pfam" id="PF04230">
    <property type="entry name" value="PS_pyruv_trans"/>
    <property type="match status" value="1"/>
</dbReference>
<dbReference type="InterPro" id="IPR007345">
    <property type="entry name" value="Polysacch_pyruvyl_Trfase"/>
</dbReference>
<evidence type="ECO:0000313" key="2">
    <source>
        <dbReference type="EMBL" id="MBB4192223.1"/>
    </source>
</evidence>
<dbReference type="GO" id="GO:0016740">
    <property type="term" value="F:transferase activity"/>
    <property type="evidence" value="ECO:0007669"/>
    <property type="project" value="UniProtKB-KW"/>
</dbReference>
<gene>
    <name evidence="2" type="ORF">GGD53_002380</name>
</gene>
<evidence type="ECO:0000313" key="3">
    <source>
        <dbReference type="Proteomes" id="UP000524492"/>
    </source>
</evidence>
<comment type="caution">
    <text evidence="2">The sequence shown here is derived from an EMBL/GenBank/DDBJ whole genome shotgun (WGS) entry which is preliminary data.</text>
</comment>
<name>A0A7W6MHH4_9HYPH</name>
<dbReference type="RefSeq" id="WP_184456019.1">
    <property type="nucleotide sequence ID" value="NZ_JACIFV010000006.1"/>
</dbReference>
<dbReference type="AlphaFoldDB" id="A0A7W6MHH4"/>
<reference evidence="2 3" key="1">
    <citation type="submission" date="2020-08" db="EMBL/GenBank/DDBJ databases">
        <title>Genomic Encyclopedia of Type Strains, Phase IV (KMG-V): Genome sequencing to study the core and pangenomes of soil and plant-associated prokaryotes.</title>
        <authorList>
            <person name="Whitman W."/>
        </authorList>
    </citation>
    <scope>NUCLEOTIDE SEQUENCE [LARGE SCALE GENOMIC DNA]</scope>
    <source>
        <strain evidence="2 3">SEMIA 4074</strain>
    </source>
</reference>
<organism evidence="2 3">
    <name type="scientific">Rhizobium aethiopicum</name>
    <dbReference type="NCBI Taxonomy" id="1138170"/>
    <lineage>
        <taxon>Bacteria</taxon>
        <taxon>Pseudomonadati</taxon>
        <taxon>Pseudomonadota</taxon>
        <taxon>Alphaproteobacteria</taxon>
        <taxon>Hyphomicrobiales</taxon>
        <taxon>Rhizobiaceae</taxon>
        <taxon>Rhizobium/Agrobacterium group</taxon>
        <taxon>Rhizobium</taxon>
    </lineage>
</organism>
<dbReference type="Proteomes" id="UP000524492">
    <property type="component" value="Unassembled WGS sequence"/>
</dbReference>